<feature type="domain" description="Alpha-carbonic anhydrase" evidence="5">
    <location>
        <begin position="26"/>
        <end position="292"/>
    </location>
</feature>
<dbReference type="InterPro" id="IPR023561">
    <property type="entry name" value="Carbonic_anhydrase_a-class"/>
</dbReference>
<keyword evidence="2 4" id="KW-0479">Metal-binding</keyword>
<dbReference type="PANTHER" id="PTHR18952:SF137">
    <property type="entry name" value="CARBONIC ANHYDRASE"/>
    <property type="match status" value="1"/>
</dbReference>
<evidence type="ECO:0000256" key="4">
    <source>
        <dbReference type="RuleBase" id="RU367011"/>
    </source>
</evidence>
<dbReference type="AlphaFoldDB" id="U5ESR7"/>
<reference evidence="6" key="1">
    <citation type="journal article" date="2014" name="Insect Biochem. Mol. Biol.">
        <title>An insight into the sialome of the frog biting fly, Corethrella appendiculata.</title>
        <authorList>
            <person name="Ribeiro J.M.C."/>
            <person name="Chagas A.C."/>
            <person name="Pham V.M."/>
            <person name="Lounibos L.P."/>
            <person name="Calvo E."/>
        </authorList>
    </citation>
    <scope>NUCLEOTIDE SEQUENCE</scope>
    <source>
        <tissue evidence="6">Salivary glands</tissue>
    </source>
</reference>
<evidence type="ECO:0000259" key="5">
    <source>
        <dbReference type="PROSITE" id="PS51144"/>
    </source>
</evidence>
<name>U5ESR7_9DIPT</name>
<sequence length="316" mass="36356">MKLYFLLKLILFVSIICKDNFVEAGYRFGYSKPEQRRWMRNHGSCAGKYQSPISIHSGRSISINMPAIEFVGYHNLLPGPIQIHNNGHSVTLSVPKREQETEDTLSSVPYIFGGKLTNQYVLEGLHYHWGYRNSRGSEHVLNDIRYPLEMHIIHRNKKYKNVAEALTYSDGLAVLAFFYQLKENDAPELSNIAKAMSIIENYNESILLNHTFTLASLIRGIDTDKFYTYKGSLTTPPCSEAVTWILFPDTLSVSVSQMHKFRQLSNGIEGSILVDNFRALQPLGNRRIFLRKVNAFNTKIDNDENQVHYSKWDWLI</sequence>
<keyword evidence="4" id="KW-0456">Lyase</keyword>
<feature type="signal peptide" evidence="4">
    <location>
        <begin position="1"/>
        <end position="24"/>
    </location>
</feature>
<protein>
    <recommendedName>
        <fullName evidence="4">Carbonic anhydrase</fullName>
        <ecNumber evidence="4">4.2.1.1</ecNumber>
    </recommendedName>
</protein>
<dbReference type="CDD" id="cd00326">
    <property type="entry name" value="alpha_CA"/>
    <property type="match status" value="1"/>
</dbReference>
<dbReference type="PANTHER" id="PTHR18952">
    <property type="entry name" value="CARBONIC ANHYDRASE"/>
    <property type="match status" value="1"/>
</dbReference>
<comment type="catalytic activity">
    <reaction evidence="4">
        <text>hydrogencarbonate + H(+) = CO2 + H2O</text>
        <dbReference type="Rhea" id="RHEA:10748"/>
        <dbReference type="ChEBI" id="CHEBI:15377"/>
        <dbReference type="ChEBI" id="CHEBI:15378"/>
        <dbReference type="ChEBI" id="CHEBI:16526"/>
        <dbReference type="ChEBI" id="CHEBI:17544"/>
        <dbReference type="EC" id="4.2.1.1"/>
    </reaction>
</comment>
<evidence type="ECO:0000313" key="6">
    <source>
        <dbReference type="EMBL" id="JAB56739.1"/>
    </source>
</evidence>
<dbReference type="EC" id="4.2.1.1" evidence="4"/>
<evidence type="ECO:0000256" key="2">
    <source>
        <dbReference type="ARBA" id="ARBA00022723"/>
    </source>
</evidence>
<dbReference type="GO" id="GO:0005737">
    <property type="term" value="C:cytoplasm"/>
    <property type="evidence" value="ECO:0007669"/>
    <property type="project" value="TreeGrafter"/>
</dbReference>
<dbReference type="GO" id="GO:0008270">
    <property type="term" value="F:zinc ion binding"/>
    <property type="evidence" value="ECO:0007669"/>
    <property type="project" value="UniProtKB-UniRule"/>
</dbReference>
<proteinExistence type="evidence at transcript level"/>
<comment type="similarity">
    <text evidence="1 4">Belongs to the alpha-carbonic anhydrase family.</text>
</comment>
<comment type="function">
    <text evidence="4">Reversible hydration of carbon dioxide.</text>
</comment>
<dbReference type="PROSITE" id="PS51144">
    <property type="entry name" value="ALPHA_CA_2"/>
    <property type="match status" value="1"/>
</dbReference>
<feature type="chain" id="PRO_5025086206" description="Carbonic anhydrase" evidence="4">
    <location>
        <begin position="25"/>
        <end position="316"/>
    </location>
</feature>
<organism evidence="6">
    <name type="scientific">Corethrella appendiculata</name>
    <dbReference type="NCBI Taxonomy" id="1370023"/>
    <lineage>
        <taxon>Eukaryota</taxon>
        <taxon>Metazoa</taxon>
        <taxon>Ecdysozoa</taxon>
        <taxon>Arthropoda</taxon>
        <taxon>Hexapoda</taxon>
        <taxon>Insecta</taxon>
        <taxon>Pterygota</taxon>
        <taxon>Neoptera</taxon>
        <taxon>Endopterygota</taxon>
        <taxon>Diptera</taxon>
        <taxon>Nematocera</taxon>
        <taxon>Culicoidea</taxon>
        <taxon>Chaoboridae</taxon>
        <taxon>Corethrella</taxon>
    </lineage>
</organism>
<keyword evidence="4" id="KW-0732">Signal</keyword>
<dbReference type="SMART" id="SM01057">
    <property type="entry name" value="Carb_anhydrase"/>
    <property type="match status" value="1"/>
</dbReference>
<dbReference type="InterPro" id="IPR036398">
    <property type="entry name" value="CA_dom_sf"/>
</dbReference>
<evidence type="ECO:0000256" key="1">
    <source>
        <dbReference type="ARBA" id="ARBA00010718"/>
    </source>
</evidence>
<accession>U5ESR7</accession>
<keyword evidence="3 4" id="KW-0862">Zinc</keyword>
<dbReference type="InterPro" id="IPR001148">
    <property type="entry name" value="CA_dom"/>
</dbReference>
<dbReference type="Pfam" id="PF00194">
    <property type="entry name" value="Carb_anhydrase"/>
    <property type="match status" value="1"/>
</dbReference>
<comment type="cofactor">
    <cofactor evidence="4">
        <name>Zn(2+)</name>
        <dbReference type="ChEBI" id="CHEBI:29105"/>
    </cofactor>
</comment>
<evidence type="ECO:0000256" key="3">
    <source>
        <dbReference type="ARBA" id="ARBA00022833"/>
    </source>
</evidence>
<dbReference type="InterPro" id="IPR018338">
    <property type="entry name" value="Carbonic_anhydrase_a-class_CS"/>
</dbReference>
<dbReference type="EMBL" id="GANO01003132">
    <property type="protein sequence ID" value="JAB56739.1"/>
    <property type="molecule type" value="mRNA"/>
</dbReference>
<dbReference type="SUPFAM" id="SSF51069">
    <property type="entry name" value="Carbonic anhydrase"/>
    <property type="match status" value="1"/>
</dbReference>
<dbReference type="PROSITE" id="PS00162">
    <property type="entry name" value="ALPHA_CA_1"/>
    <property type="match status" value="1"/>
</dbReference>
<dbReference type="GO" id="GO:0004089">
    <property type="term" value="F:carbonate dehydratase activity"/>
    <property type="evidence" value="ECO:0007669"/>
    <property type="project" value="UniProtKB-UniRule"/>
</dbReference>
<dbReference type="Gene3D" id="3.10.200.10">
    <property type="entry name" value="Alpha carbonic anhydrase"/>
    <property type="match status" value="1"/>
</dbReference>